<feature type="domain" description="CAAX prenyl protease 2/Lysostaphin resistance protein A-like" evidence="3">
    <location>
        <begin position="153"/>
        <end position="239"/>
    </location>
</feature>
<feature type="region of interest" description="Disordered" evidence="1">
    <location>
        <begin position="294"/>
        <end position="314"/>
    </location>
</feature>
<proteinExistence type="predicted"/>
<dbReference type="PANTHER" id="PTHR36435:SF1">
    <property type="entry name" value="CAAX AMINO TERMINAL PROTEASE FAMILY PROTEIN"/>
    <property type="match status" value="1"/>
</dbReference>
<dbReference type="PANTHER" id="PTHR36435">
    <property type="entry name" value="SLR1288 PROTEIN"/>
    <property type="match status" value="1"/>
</dbReference>
<feature type="transmembrane region" description="Helical" evidence="2">
    <location>
        <begin position="21"/>
        <end position="44"/>
    </location>
</feature>
<keyword evidence="2" id="KW-1133">Transmembrane helix</keyword>
<feature type="transmembrane region" description="Helical" evidence="2">
    <location>
        <begin position="257"/>
        <end position="278"/>
    </location>
</feature>
<keyword evidence="5" id="KW-1185">Reference proteome</keyword>
<keyword evidence="2" id="KW-0472">Membrane</keyword>
<name>A0AAP4BC35_9FIRM</name>
<evidence type="ECO:0000259" key="3">
    <source>
        <dbReference type="Pfam" id="PF02517"/>
    </source>
</evidence>
<sequence>MEKQESWGRRIWRLIYPGLTYYGVCFIVEVIAAVWIAFSTVAGYDANSLNSEMNYIINEMLERTLSVALELQVLAALITLPLLILYYRMDRKRDVRFGRVRRFTQVPSWKYVLVAVLGMATCLAGNNLIAISGLYEISDSYEAISELLYGGKLVLESVGLGIIVPVVEELIFRGLMYRRMREYMSIGTAAVVCSLIFGFYHGNLVQGIYAFLLSLLFIYVYERFHSMLAPILFHAAANVLSVLVSETGMLDGIYRSAVPFWSCTILACAVLIGMVYLIENFVHSEEIPVPAATEALPEEIRQEEQDVENPEDRQ</sequence>
<dbReference type="InterPro" id="IPR003675">
    <property type="entry name" value="Rce1/LyrA-like_dom"/>
</dbReference>
<protein>
    <submittedName>
        <fullName evidence="4">Type II CAAX endopeptidase family protein</fullName>
    </submittedName>
</protein>
<evidence type="ECO:0000256" key="1">
    <source>
        <dbReference type="SAM" id="MobiDB-lite"/>
    </source>
</evidence>
<organism evidence="4 5">
    <name type="scientific">Fusibacillus kribbianus</name>
    <dbReference type="NCBI Taxonomy" id="3044208"/>
    <lineage>
        <taxon>Bacteria</taxon>
        <taxon>Bacillati</taxon>
        <taxon>Bacillota</taxon>
        <taxon>Clostridia</taxon>
        <taxon>Lachnospirales</taxon>
        <taxon>Lachnospiraceae</taxon>
        <taxon>Fusibacillus</taxon>
    </lineage>
</organism>
<accession>A0AAP4BC35</accession>
<feature type="transmembrane region" description="Helical" evidence="2">
    <location>
        <begin position="147"/>
        <end position="171"/>
    </location>
</feature>
<dbReference type="GO" id="GO:0004175">
    <property type="term" value="F:endopeptidase activity"/>
    <property type="evidence" value="ECO:0007669"/>
    <property type="project" value="UniProtKB-ARBA"/>
</dbReference>
<evidence type="ECO:0000256" key="2">
    <source>
        <dbReference type="SAM" id="Phobius"/>
    </source>
</evidence>
<feature type="transmembrane region" description="Helical" evidence="2">
    <location>
        <begin position="206"/>
        <end position="221"/>
    </location>
</feature>
<evidence type="ECO:0000313" key="4">
    <source>
        <dbReference type="EMBL" id="MDI9243137.1"/>
    </source>
</evidence>
<dbReference type="InterPro" id="IPR052710">
    <property type="entry name" value="CAAX_protease"/>
</dbReference>
<dbReference type="AlphaFoldDB" id="A0AAP4BC35"/>
<reference evidence="4 5" key="1">
    <citation type="submission" date="2023-05" db="EMBL/GenBank/DDBJ databases">
        <title>[ruminococcus] sp. nov., isolated from a pig farm feces dump.</title>
        <authorList>
            <person name="Chang Y.-H."/>
        </authorList>
    </citation>
    <scope>NUCLEOTIDE SEQUENCE [LARGE SCALE GENOMIC DNA]</scope>
    <source>
        <strain evidence="4 5">YH-rum2234</strain>
    </source>
</reference>
<gene>
    <name evidence="4" type="ORF">QJ036_11755</name>
</gene>
<keyword evidence="2" id="KW-0812">Transmembrane</keyword>
<dbReference type="EMBL" id="JASGBQ010000025">
    <property type="protein sequence ID" value="MDI9243137.1"/>
    <property type="molecule type" value="Genomic_DNA"/>
</dbReference>
<dbReference type="RefSeq" id="WP_283231562.1">
    <property type="nucleotide sequence ID" value="NZ_JASGBQ010000025.1"/>
</dbReference>
<feature type="compositionally biased region" description="Basic and acidic residues" evidence="1">
    <location>
        <begin position="298"/>
        <end position="314"/>
    </location>
</feature>
<dbReference type="Pfam" id="PF02517">
    <property type="entry name" value="Rce1-like"/>
    <property type="match status" value="1"/>
</dbReference>
<feature type="transmembrane region" description="Helical" evidence="2">
    <location>
        <begin position="108"/>
        <end position="135"/>
    </location>
</feature>
<feature type="transmembrane region" description="Helical" evidence="2">
    <location>
        <begin position="228"/>
        <end position="245"/>
    </location>
</feature>
<feature type="transmembrane region" description="Helical" evidence="2">
    <location>
        <begin position="64"/>
        <end position="87"/>
    </location>
</feature>
<dbReference type="GO" id="GO:0080120">
    <property type="term" value="P:CAAX-box protein maturation"/>
    <property type="evidence" value="ECO:0007669"/>
    <property type="project" value="UniProtKB-ARBA"/>
</dbReference>
<comment type="caution">
    <text evidence="4">The sequence shown here is derived from an EMBL/GenBank/DDBJ whole genome shotgun (WGS) entry which is preliminary data.</text>
</comment>
<evidence type="ECO:0000313" key="5">
    <source>
        <dbReference type="Proteomes" id="UP001300383"/>
    </source>
</evidence>
<dbReference type="Proteomes" id="UP001300383">
    <property type="component" value="Unassembled WGS sequence"/>
</dbReference>